<dbReference type="InterPro" id="IPR036097">
    <property type="entry name" value="HisK_dim/P_sf"/>
</dbReference>
<dbReference type="InterPro" id="IPR003594">
    <property type="entry name" value="HATPase_dom"/>
</dbReference>
<feature type="domain" description="Histidine kinase" evidence="9">
    <location>
        <begin position="151"/>
        <end position="363"/>
    </location>
</feature>
<dbReference type="PROSITE" id="PS50109">
    <property type="entry name" value="HIS_KIN"/>
    <property type="match status" value="1"/>
</dbReference>
<keyword evidence="4" id="KW-0597">Phosphoprotein</keyword>
<dbReference type="PROSITE" id="PS50885">
    <property type="entry name" value="HAMP"/>
    <property type="match status" value="1"/>
</dbReference>
<keyword evidence="6 11" id="KW-0418">Kinase</keyword>
<comment type="caution">
    <text evidence="11">The sequence shown here is derived from an EMBL/GenBank/DDBJ whole genome shotgun (WGS) entry which is preliminary data.</text>
</comment>
<dbReference type="SUPFAM" id="SSF47384">
    <property type="entry name" value="Homodimeric domain of signal transducing histidine kinase"/>
    <property type="match status" value="1"/>
</dbReference>
<dbReference type="SMART" id="SM00388">
    <property type="entry name" value="HisKA"/>
    <property type="match status" value="1"/>
</dbReference>
<dbReference type="Gene3D" id="6.10.340.10">
    <property type="match status" value="1"/>
</dbReference>
<dbReference type="Gene3D" id="1.10.287.130">
    <property type="match status" value="1"/>
</dbReference>
<feature type="domain" description="HAMP" evidence="10">
    <location>
        <begin position="89"/>
        <end position="143"/>
    </location>
</feature>
<dbReference type="Gene3D" id="3.30.565.10">
    <property type="entry name" value="Histidine kinase-like ATPase, C-terminal domain"/>
    <property type="match status" value="1"/>
</dbReference>
<evidence type="ECO:0000256" key="4">
    <source>
        <dbReference type="ARBA" id="ARBA00022553"/>
    </source>
</evidence>
<dbReference type="SUPFAM" id="SSF55874">
    <property type="entry name" value="ATPase domain of HSP90 chaperone/DNA topoisomerase II/histidine kinase"/>
    <property type="match status" value="1"/>
</dbReference>
<dbReference type="EC" id="2.7.13.3" evidence="3"/>
<dbReference type="EMBL" id="JACIIZ010000031">
    <property type="protein sequence ID" value="MBB6255353.1"/>
    <property type="molecule type" value="Genomic_DNA"/>
</dbReference>
<keyword evidence="8" id="KW-0812">Transmembrane</keyword>
<evidence type="ECO:0000256" key="3">
    <source>
        <dbReference type="ARBA" id="ARBA00012438"/>
    </source>
</evidence>
<proteinExistence type="predicted"/>
<evidence type="ECO:0000313" key="12">
    <source>
        <dbReference type="Proteomes" id="UP000539175"/>
    </source>
</evidence>
<dbReference type="RefSeq" id="WP_184807862.1">
    <property type="nucleotide sequence ID" value="NZ_JACIIZ010000031.1"/>
</dbReference>
<reference evidence="11 12" key="1">
    <citation type="submission" date="2020-08" db="EMBL/GenBank/DDBJ databases">
        <title>Genomic Encyclopedia of Type Strains, Phase IV (KMG-IV): sequencing the most valuable type-strain genomes for metagenomic binning, comparative biology and taxonomic classification.</title>
        <authorList>
            <person name="Goeker M."/>
        </authorList>
    </citation>
    <scope>NUCLEOTIDE SEQUENCE [LARGE SCALE GENOMIC DNA]</scope>
    <source>
        <strain evidence="11 12">DSM 22198</strain>
    </source>
</reference>
<dbReference type="PANTHER" id="PTHR43711:SF28">
    <property type="entry name" value="SENSOR HISTIDINE KINASE YXDK"/>
    <property type="match status" value="1"/>
</dbReference>
<evidence type="ECO:0000256" key="6">
    <source>
        <dbReference type="ARBA" id="ARBA00022777"/>
    </source>
</evidence>
<organism evidence="11 12">
    <name type="scientific">Nitrospirillum iridis</name>
    <dbReference type="NCBI Taxonomy" id="765888"/>
    <lineage>
        <taxon>Bacteria</taxon>
        <taxon>Pseudomonadati</taxon>
        <taxon>Pseudomonadota</taxon>
        <taxon>Alphaproteobacteria</taxon>
        <taxon>Rhodospirillales</taxon>
        <taxon>Azospirillaceae</taxon>
        <taxon>Nitrospirillum</taxon>
    </lineage>
</organism>
<dbReference type="Pfam" id="PF00672">
    <property type="entry name" value="HAMP"/>
    <property type="match status" value="1"/>
</dbReference>
<dbReference type="CDD" id="cd00075">
    <property type="entry name" value="HATPase"/>
    <property type="match status" value="1"/>
</dbReference>
<comment type="subcellular location">
    <subcellularLocation>
        <location evidence="2">Membrane</location>
    </subcellularLocation>
</comment>
<feature type="transmembrane region" description="Helical" evidence="8">
    <location>
        <begin position="20"/>
        <end position="46"/>
    </location>
</feature>
<accession>A0A7X0B455</accession>
<gene>
    <name evidence="11" type="ORF">FHS74_005952</name>
</gene>
<evidence type="ECO:0000256" key="8">
    <source>
        <dbReference type="SAM" id="Phobius"/>
    </source>
</evidence>
<evidence type="ECO:0000259" key="9">
    <source>
        <dbReference type="PROSITE" id="PS50109"/>
    </source>
</evidence>
<feature type="transmembrane region" description="Helical" evidence="8">
    <location>
        <begin position="66"/>
        <end position="85"/>
    </location>
</feature>
<evidence type="ECO:0000256" key="1">
    <source>
        <dbReference type="ARBA" id="ARBA00000085"/>
    </source>
</evidence>
<evidence type="ECO:0000313" key="11">
    <source>
        <dbReference type="EMBL" id="MBB6255353.1"/>
    </source>
</evidence>
<dbReference type="SUPFAM" id="SSF158472">
    <property type="entry name" value="HAMP domain-like"/>
    <property type="match status" value="1"/>
</dbReference>
<keyword evidence="5 11" id="KW-0808">Transferase</keyword>
<evidence type="ECO:0000256" key="7">
    <source>
        <dbReference type="ARBA" id="ARBA00023012"/>
    </source>
</evidence>
<name>A0A7X0B455_9PROT</name>
<dbReference type="PANTHER" id="PTHR43711">
    <property type="entry name" value="TWO-COMPONENT HISTIDINE KINASE"/>
    <property type="match status" value="1"/>
</dbReference>
<evidence type="ECO:0000256" key="5">
    <source>
        <dbReference type="ARBA" id="ARBA00022679"/>
    </source>
</evidence>
<keyword evidence="8" id="KW-0472">Membrane</keyword>
<dbReference type="SMART" id="SM00387">
    <property type="entry name" value="HATPase_c"/>
    <property type="match status" value="1"/>
</dbReference>
<keyword evidence="8" id="KW-1133">Transmembrane helix</keyword>
<dbReference type="InterPro" id="IPR005467">
    <property type="entry name" value="His_kinase_dom"/>
</dbReference>
<keyword evidence="7" id="KW-0902">Two-component regulatory system</keyword>
<dbReference type="InterPro" id="IPR003660">
    <property type="entry name" value="HAMP_dom"/>
</dbReference>
<dbReference type="AlphaFoldDB" id="A0A7X0B455"/>
<dbReference type="InterPro" id="IPR004358">
    <property type="entry name" value="Sig_transdc_His_kin-like_C"/>
</dbReference>
<dbReference type="GO" id="GO:0016020">
    <property type="term" value="C:membrane"/>
    <property type="evidence" value="ECO:0007669"/>
    <property type="project" value="UniProtKB-SubCell"/>
</dbReference>
<dbReference type="PRINTS" id="PR00344">
    <property type="entry name" value="BCTRLSENSOR"/>
</dbReference>
<dbReference type="SMART" id="SM00304">
    <property type="entry name" value="HAMP"/>
    <property type="match status" value="1"/>
</dbReference>
<dbReference type="Pfam" id="PF02518">
    <property type="entry name" value="HATPase_c"/>
    <property type="match status" value="1"/>
</dbReference>
<evidence type="ECO:0000256" key="2">
    <source>
        <dbReference type="ARBA" id="ARBA00004370"/>
    </source>
</evidence>
<evidence type="ECO:0000259" key="10">
    <source>
        <dbReference type="PROSITE" id="PS50885"/>
    </source>
</evidence>
<protein>
    <recommendedName>
        <fullName evidence="3">histidine kinase</fullName>
        <ecNumber evidence="3">2.7.13.3</ecNumber>
    </recommendedName>
</protein>
<sequence length="366" mass="39364">MALRDIWGFKRITGLNRQLVLSMAAVTGLALVLMTVGLTLFFTLMFRLWPEVFHHPPGIWQHVLDWSVTALLGMMGVGLAARAAVRFARRLIAPLDAVAGAAQRIAGGDLTARAQVDEDGFRETKQLVQDFNAMAAQLERGATEMRTWNVAIAHELRTPLTILRGRLQGYADGVFTPDQVAFRGLVGQVDLLTRIVDDLKLLTLAQSGRLELRRDQVDVAAEAAAVVALVGPTCAAAGLAIDTDLERVDVSADGARVRQALLALLENARRYAAPGRVRVETRGDGGHVILRVADEGPGLPPGMEDQAFDPFWRADDSRARISGGTGLGLAVVQAIARAHGGDVRAEAVTPQGVAFEIRLPRAVRGD</sequence>
<dbReference type="InterPro" id="IPR003661">
    <property type="entry name" value="HisK_dim/P_dom"/>
</dbReference>
<dbReference type="CDD" id="cd00082">
    <property type="entry name" value="HisKA"/>
    <property type="match status" value="1"/>
</dbReference>
<dbReference type="InterPro" id="IPR050736">
    <property type="entry name" value="Sensor_HK_Regulatory"/>
</dbReference>
<dbReference type="InterPro" id="IPR036890">
    <property type="entry name" value="HATPase_C_sf"/>
</dbReference>
<dbReference type="GO" id="GO:0000155">
    <property type="term" value="F:phosphorelay sensor kinase activity"/>
    <property type="evidence" value="ECO:0007669"/>
    <property type="project" value="InterPro"/>
</dbReference>
<dbReference type="Proteomes" id="UP000539175">
    <property type="component" value="Unassembled WGS sequence"/>
</dbReference>
<comment type="catalytic activity">
    <reaction evidence="1">
        <text>ATP + protein L-histidine = ADP + protein N-phospho-L-histidine.</text>
        <dbReference type="EC" id="2.7.13.3"/>
    </reaction>
</comment>
<dbReference type="CDD" id="cd06225">
    <property type="entry name" value="HAMP"/>
    <property type="match status" value="1"/>
</dbReference>
<dbReference type="Pfam" id="PF00512">
    <property type="entry name" value="HisKA"/>
    <property type="match status" value="1"/>
</dbReference>
<keyword evidence="12" id="KW-1185">Reference proteome</keyword>